<keyword evidence="4" id="KW-0132">Cell division</keyword>
<evidence type="ECO:0000256" key="8">
    <source>
        <dbReference type="ARBA" id="ARBA00022960"/>
    </source>
</evidence>
<evidence type="ECO:0000256" key="4">
    <source>
        <dbReference type="ARBA" id="ARBA00022618"/>
    </source>
</evidence>
<evidence type="ECO:0000256" key="7">
    <source>
        <dbReference type="ARBA" id="ARBA00022692"/>
    </source>
</evidence>
<evidence type="ECO:0000256" key="20">
    <source>
        <dbReference type="ARBA" id="ARBA00049902"/>
    </source>
</evidence>
<gene>
    <name evidence="22" type="primary">ftsW</name>
    <name evidence="22" type="ORF">COY52_07525</name>
</gene>
<evidence type="ECO:0000256" key="17">
    <source>
        <dbReference type="ARBA" id="ARBA00041185"/>
    </source>
</evidence>
<comment type="pathway">
    <text evidence="2">Cell wall biogenesis; peptidoglycan biosynthesis.</text>
</comment>
<keyword evidence="5" id="KW-0328">Glycosyltransferase</keyword>
<dbReference type="GO" id="GO:0005886">
    <property type="term" value="C:plasma membrane"/>
    <property type="evidence" value="ECO:0007669"/>
    <property type="project" value="UniProtKB-SubCell"/>
</dbReference>
<dbReference type="NCBIfam" id="TIGR02614">
    <property type="entry name" value="ftsW"/>
    <property type="match status" value="1"/>
</dbReference>
<evidence type="ECO:0000256" key="10">
    <source>
        <dbReference type="ARBA" id="ARBA00022989"/>
    </source>
</evidence>
<dbReference type="GO" id="GO:0009252">
    <property type="term" value="P:peptidoglycan biosynthetic process"/>
    <property type="evidence" value="ECO:0007669"/>
    <property type="project" value="UniProtKB-KW"/>
</dbReference>
<keyword evidence="7 21" id="KW-0812">Transmembrane</keyword>
<feature type="transmembrane region" description="Helical" evidence="21">
    <location>
        <begin position="273"/>
        <end position="291"/>
    </location>
</feature>
<comment type="caution">
    <text evidence="22">The sequence shown here is derived from an EMBL/GenBank/DDBJ whole genome shotgun (WGS) entry which is preliminary data.</text>
</comment>
<evidence type="ECO:0000256" key="14">
    <source>
        <dbReference type="ARBA" id="ARBA00032370"/>
    </source>
</evidence>
<dbReference type="EC" id="2.4.99.28" evidence="19"/>
<keyword evidence="10 21" id="KW-1133">Transmembrane helix</keyword>
<feature type="transmembrane region" description="Helical" evidence="21">
    <location>
        <begin position="186"/>
        <end position="208"/>
    </location>
</feature>
<evidence type="ECO:0000256" key="16">
    <source>
        <dbReference type="ARBA" id="ARBA00038053"/>
    </source>
</evidence>
<evidence type="ECO:0000256" key="15">
    <source>
        <dbReference type="ARBA" id="ARBA00033270"/>
    </source>
</evidence>
<feature type="transmembrane region" description="Helical" evidence="21">
    <location>
        <begin position="139"/>
        <end position="158"/>
    </location>
</feature>
<feature type="transmembrane region" description="Helical" evidence="21">
    <location>
        <begin position="164"/>
        <end position="181"/>
    </location>
</feature>
<evidence type="ECO:0000256" key="6">
    <source>
        <dbReference type="ARBA" id="ARBA00022679"/>
    </source>
</evidence>
<name>A0A2M7SA00_9BACT</name>
<dbReference type="Pfam" id="PF01098">
    <property type="entry name" value="FTSW_RODA_SPOVE"/>
    <property type="match status" value="1"/>
</dbReference>
<dbReference type="GO" id="GO:0032153">
    <property type="term" value="C:cell division site"/>
    <property type="evidence" value="ECO:0007669"/>
    <property type="project" value="TreeGrafter"/>
</dbReference>
<dbReference type="GO" id="GO:0071555">
    <property type="term" value="P:cell wall organization"/>
    <property type="evidence" value="ECO:0007669"/>
    <property type="project" value="UniProtKB-KW"/>
</dbReference>
<dbReference type="PANTHER" id="PTHR30474:SF2">
    <property type="entry name" value="PEPTIDOGLYCAN GLYCOSYLTRANSFERASE FTSW-RELATED"/>
    <property type="match status" value="1"/>
</dbReference>
<evidence type="ECO:0000256" key="11">
    <source>
        <dbReference type="ARBA" id="ARBA00023136"/>
    </source>
</evidence>
<keyword evidence="12" id="KW-0131">Cell cycle</keyword>
<comment type="catalytic activity">
    <reaction evidence="20">
        <text>[GlcNAc-(1-&gt;4)-Mur2Ac(oyl-L-Ala-gamma-D-Glu-L-Lys-D-Ala-D-Ala)](n)-di-trans,octa-cis-undecaprenyl diphosphate + beta-D-GlcNAc-(1-&gt;4)-Mur2Ac(oyl-L-Ala-gamma-D-Glu-L-Lys-D-Ala-D-Ala)-di-trans,octa-cis-undecaprenyl diphosphate = [GlcNAc-(1-&gt;4)-Mur2Ac(oyl-L-Ala-gamma-D-Glu-L-Lys-D-Ala-D-Ala)](n+1)-di-trans,octa-cis-undecaprenyl diphosphate + di-trans,octa-cis-undecaprenyl diphosphate + H(+)</text>
        <dbReference type="Rhea" id="RHEA:23708"/>
        <dbReference type="Rhea" id="RHEA-COMP:9602"/>
        <dbReference type="Rhea" id="RHEA-COMP:9603"/>
        <dbReference type="ChEBI" id="CHEBI:15378"/>
        <dbReference type="ChEBI" id="CHEBI:58405"/>
        <dbReference type="ChEBI" id="CHEBI:60033"/>
        <dbReference type="ChEBI" id="CHEBI:78435"/>
        <dbReference type="EC" id="2.4.99.28"/>
    </reaction>
</comment>
<dbReference type="EMBL" id="PFMR01000199">
    <property type="protein sequence ID" value="PIZ16268.1"/>
    <property type="molecule type" value="Genomic_DNA"/>
</dbReference>
<feature type="transmembrane region" description="Helical" evidence="21">
    <location>
        <begin position="78"/>
        <end position="95"/>
    </location>
</feature>
<feature type="transmembrane region" description="Helical" evidence="21">
    <location>
        <begin position="337"/>
        <end position="361"/>
    </location>
</feature>
<keyword evidence="8" id="KW-0133">Cell shape</keyword>
<dbReference type="GO" id="GO:0051301">
    <property type="term" value="P:cell division"/>
    <property type="evidence" value="ECO:0007669"/>
    <property type="project" value="UniProtKB-KW"/>
</dbReference>
<dbReference type="GO" id="GO:0008360">
    <property type="term" value="P:regulation of cell shape"/>
    <property type="evidence" value="ECO:0007669"/>
    <property type="project" value="UniProtKB-KW"/>
</dbReference>
<evidence type="ECO:0000256" key="19">
    <source>
        <dbReference type="ARBA" id="ARBA00044770"/>
    </source>
</evidence>
<evidence type="ECO:0000256" key="21">
    <source>
        <dbReference type="SAM" id="Phobius"/>
    </source>
</evidence>
<evidence type="ECO:0000256" key="18">
    <source>
        <dbReference type="ARBA" id="ARBA00041418"/>
    </source>
</evidence>
<keyword evidence="11 21" id="KW-0472">Membrane</keyword>
<accession>A0A2M7SA00</accession>
<comment type="similarity">
    <text evidence="16">Belongs to the SEDS family. FtsW subfamily.</text>
</comment>
<evidence type="ECO:0000256" key="13">
    <source>
        <dbReference type="ARBA" id="ARBA00023316"/>
    </source>
</evidence>
<keyword evidence="6" id="KW-0808">Transferase</keyword>
<evidence type="ECO:0000256" key="5">
    <source>
        <dbReference type="ARBA" id="ARBA00022676"/>
    </source>
</evidence>
<reference evidence="23" key="1">
    <citation type="submission" date="2017-09" db="EMBL/GenBank/DDBJ databases">
        <title>Depth-based differentiation of microbial function through sediment-hosted aquifers and enrichment of novel symbionts in the deep terrestrial subsurface.</title>
        <authorList>
            <person name="Probst A.J."/>
            <person name="Ladd B."/>
            <person name="Jarett J.K."/>
            <person name="Geller-Mcgrath D.E."/>
            <person name="Sieber C.M.K."/>
            <person name="Emerson J.B."/>
            <person name="Anantharaman K."/>
            <person name="Thomas B.C."/>
            <person name="Malmstrom R."/>
            <person name="Stieglmeier M."/>
            <person name="Klingl A."/>
            <person name="Woyke T."/>
            <person name="Ryan C.M."/>
            <person name="Banfield J.F."/>
        </authorList>
    </citation>
    <scope>NUCLEOTIDE SEQUENCE [LARGE SCALE GENOMIC DNA]</scope>
</reference>
<evidence type="ECO:0000313" key="22">
    <source>
        <dbReference type="EMBL" id="PIZ16268.1"/>
    </source>
</evidence>
<dbReference type="Proteomes" id="UP000229307">
    <property type="component" value="Unassembled WGS sequence"/>
</dbReference>
<dbReference type="InterPro" id="IPR001182">
    <property type="entry name" value="FtsW/RodA"/>
</dbReference>
<feature type="transmembrane region" description="Helical" evidence="21">
    <location>
        <begin position="7"/>
        <end position="30"/>
    </location>
</feature>
<protein>
    <recommendedName>
        <fullName evidence="17">Probable peptidoglycan glycosyltransferase FtsW</fullName>
        <ecNumber evidence="19">2.4.99.28</ecNumber>
    </recommendedName>
    <alternativeName>
        <fullName evidence="18">Cell division protein FtsW</fullName>
    </alternativeName>
    <alternativeName>
        <fullName evidence="15">Cell wall polymerase</fullName>
    </alternativeName>
    <alternativeName>
        <fullName evidence="14">Peptidoglycan polymerase</fullName>
    </alternativeName>
</protein>
<evidence type="ECO:0000256" key="1">
    <source>
        <dbReference type="ARBA" id="ARBA00004651"/>
    </source>
</evidence>
<keyword evidence="3" id="KW-1003">Cell membrane</keyword>
<evidence type="ECO:0000313" key="23">
    <source>
        <dbReference type="Proteomes" id="UP000229307"/>
    </source>
</evidence>
<dbReference type="GO" id="GO:0015648">
    <property type="term" value="F:lipid-linked peptidoglycan transporter activity"/>
    <property type="evidence" value="ECO:0007669"/>
    <property type="project" value="TreeGrafter"/>
</dbReference>
<keyword evidence="9" id="KW-0573">Peptidoglycan synthesis</keyword>
<feature type="transmembrane region" description="Helical" evidence="21">
    <location>
        <begin position="50"/>
        <end position="66"/>
    </location>
</feature>
<evidence type="ECO:0000256" key="12">
    <source>
        <dbReference type="ARBA" id="ARBA00023306"/>
    </source>
</evidence>
<proteinExistence type="inferred from homology"/>
<evidence type="ECO:0000256" key="9">
    <source>
        <dbReference type="ARBA" id="ARBA00022984"/>
    </source>
</evidence>
<comment type="subcellular location">
    <subcellularLocation>
        <location evidence="1">Cell membrane</location>
        <topology evidence="1">Multi-pass membrane protein</topology>
    </subcellularLocation>
</comment>
<keyword evidence="13" id="KW-0961">Cell wall biogenesis/degradation</keyword>
<evidence type="ECO:0000256" key="2">
    <source>
        <dbReference type="ARBA" id="ARBA00004752"/>
    </source>
</evidence>
<evidence type="ECO:0000256" key="3">
    <source>
        <dbReference type="ARBA" id="ARBA00022475"/>
    </source>
</evidence>
<feature type="transmembrane region" description="Helical" evidence="21">
    <location>
        <begin position="303"/>
        <end position="325"/>
    </location>
</feature>
<dbReference type="GO" id="GO:0008955">
    <property type="term" value="F:peptidoglycan glycosyltransferase activity"/>
    <property type="evidence" value="ECO:0007669"/>
    <property type="project" value="UniProtKB-EC"/>
</dbReference>
<dbReference type="AlphaFoldDB" id="A0A2M7SA00"/>
<sequence length="378" mass="41134">MKVSPDIGIIVIVLVLVVAGVVMIYSSSGIMSGESQKYRMDPLLFLRKQLVWMVLGIVMMLVFMYLDYHILEKLKYPLFALTVALLFLVLTPKFGKEAGGAVRWFRLGPVSFQPSELAKFCLIVFLASSLSKKQKKVESFTYGILPYIIVTGALVVLILRQPDFGTVVLLGIIFVGMLFLAGARIFYLVGIALCSLPVIYALIFSSAYRRARVLAFLHPGNDPLGKGYHTIQSLIALGSGGPAGLGLGAGRQKLFFLPAPHTDFIISVIGEEFGFAGTLTVVLLFMGFLWLGASIMLEAKDKFGRLLAGGITFIIVLQAFFNMGVASGILPVKGVPLPFISFGGSSLVFMMACAGVLVSVWRHRPKLKPQSLKLKVKS</sequence>
<dbReference type="PANTHER" id="PTHR30474">
    <property type="entry name" value="CELL CYCLE PROTEIN"/>
    <property type="match status" value="1"/>
</dbReference>
<organism evidence="22 23">
    <name type="scientific">Candidatus Desantisbacteria bacterium CG_4_10_14_0_8_um_filter_48_22</name>
    <dbReference type="NCBI Taxonomy" id="1974543"/>
    <lineage>
        <taxon>Bacteria</taxon>
        <taxon>Candidatus Desantisiibacteriota</taxon>
    </lineage>
</organism>
<dbReference type="InterPro" id="IPR013437">
    <property type="entry name" value="FtsW"/>
</dbReference>